<proteinExistence type="predicted"/>
<name>A0ABX2CX36_9CYAN</name>
<evidence type="ECO:0000313" key="1">
    <source>
        <dbReference type="EMBL" id="NQE34718.1"/>
    </source>
</evidence>
<organism evidence="1 2">
    <name type="scientific">Microcoleus asticus IPMA8</name>
    <dbReference type="NCBI Taxonomy" id="2563858"/>
    <lineage>
        <taxon>Bacteria</taxon>
        <taxon>Bacillati</taxon>
        <taxon>Cyanobacteriota</taxon>
        <taxon>Cyanophyceae</taxon>
        <taxon>Oscillatoriophycideae</taxon>
        <taxon>Oscillatoriales</taxon>
        <taxon>Microcoleaceae</taxon>
        <taxon>Microcoleus</taxon>
        <taxon>Microcoleus asticus</taxon>
    </lineage>
</organism>
<protein>
    <submittedName>
        <fullName evidence="1">Uncharacterized protein</fullName>
    </submittedName>
</protein>
<gene>
    <name evidence="1" type="ORF">E5S67_02446</name>
</gene>
<dbReference type="EMBL" id="SRRZ01000038">
    <property type="protein sequence ID" value="NQE34718.1"/>
    <property type="molecule type" value="Genomic_DNA"/>
</dbReference>
<reference evidence="1 2" key="1">
    <citation type="journal article" date="2020" name="Sci. Rep.">
        <title>A novel cyanobacterial geosmin producer, revising GeoA distribution and dispersion patterns in Bacteria.</title>
        <authorList>
            <person name="Churro C."/>
            <person name="Semedo-Aguiar A.P."/>
            <person name="Silva A.D."/>
            <person name="Pereira-Leal J.B."/>
            <person name="Leite R.B."/>
        </authorList>
    </citation>
    <scope>NUCLEOTIDE SEQUENCE [LARGE SCALE GENOMIC DNA]</scope>
    <source>
        <strain evidence="1 2">IPMA8</strain>
    </source>
</reference>
<accession>A0ABX2CX36</accession>
<comment type="caution">
    <text evidence="1">The sequence shown here is derived from an EMBL/GenBank/DDBJ whole genome shotgun (WGS) entry which is preliminary data.</text>
</comment>
<sequence length="46" mass="5099">MSKAKAIVTRATNQMARFRSDKKISEISVISLNPCSEMVSEIGQEL</sequence>
<evidence type="ECO:0000313" key="2">
    <source>
        <dbReference type="Proteomes" id="UP000702425"/>
    </source>
</evidence>
<dbReference type="Proteomes" id="UP000702425">
    <property type="component" value="Unassembled WGS sequence"/>
</dbReference>
<keyword evidence="2" id="KW-1185">Reference proteome</keyword>